<dbReference type="PROSITE" id="PS51257">
    <property type="entry name" value="PROKAR_LIPOPROTEIN"/>
    <property type="match status" value="1"/>
</dbReference>
<proteinExistence type="predicted"/>
<dbReference type="Proteomes" id="UP000198923">
    <property type="component" value="Unassembled WGS sequence"/>
</dbReference>
<reference evidence="2 3" key="1">
    <citation type="submission" date="2016-10" db="EMBL/GenBank/DDBJ databases">
        <authorList>
            <person name="de Groot N.N."/>
        </authorList>
    </citation>
    <scope>NUCLEOTIDE SEQUENCE [LARGE SCALE GENOMIC DNA]</scope>
    <source>
        <strain evidence="2 3">CPCC 201354</strain>
    </source>
</reference>
<evidence type="ECO:0000256" key="1">
    <source>
        <dbReference type="SAM" id="SignalP"/>
    </source>
</evidence>
<feature type="signal peptide" evidence="1">
    <location>
        <begin position="1"/>
        <end position="25"/>
    </location>
</feature>
<evidence type="ECO:0000313" key="2">
    <source>
        <dbReference type="EMBL" id="SDG33454.1"/>
    </source>
</evidence>
<feature type="chain" id="PRO_5039163815" description="Lipoprotein" evidence="1">
    <location>
        <begin position="26"/>
        <end position="281"/>
    </location>
</feature>
<name>A0A1G7TEJ2_9ACTN</name>
<protein>
    <recommendedName>
        <fullName evidence="4">Lipoprotein</fullName>
    </recommendedName>
</protein>
<dbReference type="AlphaFoldDB" id="A0A1G7TEJ2"/>
<dbReference type="EMBL" id="FNCN01000003">
    <property type="protein sequence ID" value="SDG33454.1"/>
    <property type="molecule type" value="Genomic_DNA"/>
</dbReference>
<evidence type="ECO:0008006" key="4">
    <source>
        <dbReference type="Google" id="ProtNLM"/>
    </source>
</evidence>
<evidence type="ECO:0000313" key="3">
    <source>
        <dbReference type="Proteomes" id="UP000198923"/>
    </source>
</evidence>
<keyword evidence="3" id="KW-1185">Reference proteome</keyword>
<organism evidence="2 3">
    <name type="scientific">Sinosporangium album</name>
    <dbReference type="NCBI Taxonomy" id="504805"/>
    <lineage>
        <taxon>Bacteria</taxon>
        <taxon>Bacillati</taxon>
        <taxon>Actinomycetota</taxon>
        <taxon>Actinomycetes</taxon>
        <taxon>Streptosporangiales</taxon>
        <taxon>Streptosporangiaceae</taxon>
        <taxon>Sinosporangium</taxon>
    </lineage>
</organism>
<dbReference type="STRING" id="504805.SAMN05421505_103232"/>
<sequence>MLKYRELAGRGVAVGILALSLSGCAAVAQLTDEAGNLLENSAGVNDVITADAPFRGSPSEKYADGAAGIAIPEATRVKWFSKTDVAWAYRKAKKLIEARHLDEQTLLGGRPTAYADQLHPRLRKEFLKYLDHKDQDEDTRAWVTSFAPGKVDLVGLVIKVQSTLSPSVKIVENRRELHVTHESRIVYAVKPKGKPGPIQRVMVYDKSVFEFWRERSGGRLNVWQGDHIEGWSANTRCDISDSFYHPDFNLTGSGGTGPAQDPYKEQAKPLKEGECGAVTGV</sequence>
<keyword evidence="1" id="KW-0732">Signal</keyword>
<dbReference type="OrthoDB" id="3419910at2"/>
<dbReference type="RefSeq" id="WP_143020117.1">
    <property type="nucleotide sequence ID" value="NZ_FNCN01000003.1"/>
</dbReference>
<accession>A0A1G7TEJ2</accession>
<gene>
    <name evidence="2" type="ORF">SAMN05421505_103232</name>
</gene>